<reference evidence="14 15" key="1">
    <citation type="submission" date="2015-11" db="EMBL/GenBank/DDBJ databases">
        <title>Genomic Taxonomy of the Vibrionaceae.</title>
        <authorList>
            <person name="Gomez-Gil B."/>
            <person name="Enciso-Ibarra J."/>
        </authorList>
    </citation>
    <scope>NUCLEOTIDE SEQUENCE [LARGE SCALE GENOMIC DNA]</scope>
    <source>
        <strain evidence="14 15">CAIM 912</strain>
    </source>
</reference>
<dbReference type="EMBL" id="LNTY01000015">
    <property type="protein sequence ID" value="KXF82813.1"/>
    <property type="molecule type" value="Genomic_DNA"/>
</dbReference>
<dbReference type="PANTHER" id="PTHR16631:SF17">
    <property type="entry name" value="GLUCAN ENDO-1,3-BETA-GLUCOSIDASE BTGC"/>
    <property type="match status" value="1"/>
</dbReference>
<dbReference type="Gene3D" id="2.60.120.430">
    <property type="entry name" value="Galactose-binding lectin"/>
    <property type="match status" value="2"/>
</dbReference>
<evidence type="ECO:0000256" key="4">
    <source>
        <dbReference type="ARBA" id="ARBA00023136"/>
    </source>
</evidence>
<dbReference type="SUPFAM" id="SSF51445">
    <property type="entry name" value="(Trans)glycosidases"/>
    <property type="match status" value="1"/>
</dbReference>
<dbReference type="SUPFAM" id="SSF49785">
    <property type="entry name" value="Galactose-binding domain-like"/>
    <property type="match status" value="6"/>
</dbReference>
<feature type="region of interest" description="Disordered" evidence="12">
    <location>
        <begin position="886"/>
        <end position="957"/>
    </location>
</feature>
<dbReference type="PANTHER" id="PTHR16631">
    <property type="entry name" value="GLUCAN 1,3-BETA-GLUCOSIDASE"/>
    <property type="match status" value="1"/>
</dbReference>
<evidence type="ECO:0000313" key="15">
    <source>
        <dbReference type="Proteomes" id="UP000070529"/>
    </source>
</evidence>
<keyword evidence="3" id="KW-0378">Hydrolase</keyword>
<dbReference type="Gene3D" id="3.20.20.80">
    <property type="entry name" value="Glycosidases"/>
    <property type="match status" value="1"/>
</dbReference>
<evidence type="ECO:0000256" key="1">
    <source>
        <dbReference type="ARBA" id="ARBA00004236"/>
    </source>
</evidence>
<keyword evidence="5" id="KW-0325">Glycoprotein</keyword>
<protein>
    <recommendedName>
        <fullName evidence="11">Endo-1,3-beta-glucanase btgC</fullName>
    </recommendedName>
    <alternativeName>
        <fullName evidence="10">Laminarinase btgC</fullName>
    </alternativeName>
</protein>
<evidence type="ECO:0000256" key="8">
    <source>
        <dbReference type="ARBA" id="ARBA00023326"/>
    </source>
</evidence>
<feature type="non-terminal residue" evidence="14">
    <location>
        <position position="1810"/>
    </location>
</feature>
<feature type="compositionally biased region" description="Gly residues" evidence="12">
    <location>
        <begin position="397"/>
        <end position="424"/>
    </location>
</feature>
<evidence type="ECO:0000256" key="2">
    <source>
        <dbReference type="ARBA" id="ARBA00022475"/>
    </source>
</evidence>
<evidence type="ECO:0000256" key="11">
    <source>
        <dbReference type="ARBA" id="ARBA00043078"/>
    </source>
</evidence>
<dbReference type="GO" id="GO:0005576">
    <property type="term" value="C:extracellular region"/>
    <property type="evidence" value="ECO:0007669"/>
    <property type="project" value="TreeGrafter"/>
</dbReference>
<feature type="signal peptide" evidence="13">
    <location>
        <begin position="1"/>
        <end position="17"/>
    </location>
</feature>
<dbReference type="InterPro" id="IPR017853">
    <property type="entry name" value="GH"/>
</dbReference>
<dbReference type="STRING" id="294935.ATN88_23340"/>
<dbReference type="Proteomes" id="UP000070529">
    <property type="component" value="Unassembled WGS sequence"/>
</dbReference>
<feature type="region of interest" description="Disordered" evidence="12">
    <location>
        <begin position="393"/>
        <end position="432"/>
    </location>
</feature>
<evidence type="ECO:0000256" key="9">
    <source>
        <dbReference type="ARBA" id="ARBA00037649"/>
    </source>
</evidence>
<gene>
    <name evidence="14" type="ORF">ATN88_23340</name>
</gene>
<dbReference type="GO" id="GO:0005886">
    <property type="term" value="C:plasma membrane"/>
    <property type="evidence" value="ECO:0007669"/>
    <property type="project" value="UniProtKB-SubCell"/>
</dbReference>
<evidence type="ECO:0000256" key="5">
    <source>
        <dbReference type="ARBA" id="ARBA00023180"/>
    </source>
</evidence>
<keyword evidence="15" id="KW-1185">Reference proteome</keyword>
<dbReference type="InterPro" id="IPR050732">
    <property type="entry name" value="Beta-glucan_modifiers"/>
</dbReference>
<dbReference type="PROSITE" id="PS51257">
    <property type="entry name" value="PROKAR_LIPOPROTEIN"/>
    <property type="match status" value="1"/>
</dbReference>
<dbReference type="GO" id="GO:0042973">
    <property type="term" value="F:glucan endo-1,3-beta-D-glucosidase activity"/>
    <property type="evidence" value="ECO:0007669"/>
    <property type="project" value="TreeGrafter"/>
</dbReference>
<evidence type="ECO:0000256" key="6">
    <source>
        <dbReference type="ARBA" id="ARBA00023277"/>
    </source>
</evidence>
<evidence type="ECO:0000256" key="10">
    <source>
        <dbReference type="ARBA" id="ARBA00042373"/>
    </source>
</evidence>
<comment type="subcellular location">
    <subcellularLocation>
        <location evidence="1">Cell membrane</location>
    </subcellularLocation>
</comment>
<keyword evidence="4" id="KW-0472">Membrane</keyword>
<keyword evidence="8" id="KW-0624">Polysaccharide degradation</keyword>
<feature type="chain" id="PRO_5007465896" description="Endo-1,3-beta-glucanase btgC" evidence="13">
    <location>
        <begin position="18"/>
        <end position="1810"/>
    </location>
</feature>
<keyword evidence="13" id="KW-0732">Signal</keyword>
<dbReference type="GO" id="GO:0071555">
    <property type="term" value="P:cell wall organization"/>
    <property type="evidence" value="ECO:0007669"/>
    <property type="project" value="UniProtKB-KW"/>
</dbReference>
<sequence>MKNLFAKLLLMASVALSGCGGGDEAGGKSVSDTPTGDKVATVYHEGQLRTGLQAIGWQNGTELTAYSATIPKTQTYTVTTPPTAGTSAPWGWGAGVVTDGDRANSLNLSGFENGYMNFDVKGTVTTPVTIGFQSGRERGIPGNENNERPTSSNGVAFNAGASTNSGSTSLNGGGRTISTEWKSFQIPISELVGDNILDFSDITSPLYVQGSQDDGGIIEFRNVFFSTNTDGEIGSDLPDDGNTGGGPNSSGTGYILYTGQQANVTFDELQAWNGSSIRTINGGTYDPVLELTVTDGWGAFGWNAEGNPIDISSYTHAQFKVKTAASEVRVAISSATQPEDANNYQLSTGTALSDGWVQMEVPVPEFTDMSIFAVVLGENGTLQIADVALVTNETDGGTDGGDGGTDGGDGGTDGGDGGTDGSDGGSNTTGSGYILHTEQEANVSFDELQAWNGASINTINGGIYDPILELTVTEGWGAFGWNAEANPIDISAYTHAQFKVKTAASQVRVAISSATQPEDANDYQLSTGTALSDGWVQMEVPVPAFTDMTIFAVVLSENGTLQIADIVLVNNDSDGGTDGGDGGSDSSGTGYIVYTDQEPTVTFDELQAWNGASINTINGGTYDPVLELTVTNGWGAFGWNAEANPIDISAYTHAQFKVKTAASQVRVAISSQTQPEDANDYQLSTGTSLSDGWVQMEVPVPAFTDMTIFAVVLLENGTLQIADVALVNKDTDGGTDGGDGGSDSSGTGYIVYTDQEPTVTFDELQAWNGASINTINGGTYDPVLELTVTNGWGAFGWNAETNPIDISAYTHAQFKVKTDASQVRVAVSSQTQPEDANDYQLSTGTALSDGWVQMEVPVPSFTDMTIFAVVLGEDGTLQIADVALVTNDTDGGDGGTDGGDGGTDGGDGGTDGGDGGTDGGDGGSSTDYSVAPEIAPQPAATGNFPVSSVTGGDAPGQPVLGTAELPAISYGAFRTNVRSNENAPSIAEVKEDLKIMHAAGVRMLRTYNTQDFVDTERLLQAISELQQEDSSFEMNVMLGVWISALNAFSDIEIDSSQESPNNQDEMDKAVELAQTYPNIIKVIAVGNEAMVEWATSYRVEPRIILNRVNELQALKANGTINENIWITSSENWAVWSINNGYYQAHEADIKALIQAVDYVSVHVYPFHDTFHDSDFWPVPEAEQSLTRQEQADKAMERAFNKALTQIDTVKDSVMAVDSTKQIHIGETGWSTVSNTGFGAGGTGAADEYKQKQYFDAMTQWAIDYGASVFFFQAFDEPWKGGPDNTEDPEKHFGLIDIDGNAKYAIWDLVDAGAFDGITRGGNQIVKSNGGVEQNVIDAIHAIPYETGSDTSGTGYVMFTGRDTVHSFDDIQVWSQDGQGATIGAGNDSTYSPVQELTVTGGWGSAAWLFNTTQVDLTPYTHAEFKVKTSAASVEVTFINQADETTANPYQLSSGSSLDNGWVQMSVPVPSYTDLKTFALTLGENGTLQIADIAFVNNDSNGGDGSAPEIGYVLYTGQQTNIVFEDIQVWNNANLAEVDNDLYDPVLRLTVSEGWGAAAWASTSNPIDISSYTHAQFKVRTDASQIRLSIQSLSQDEVANDYALSLGTTLTDGWVQMEVPLPSFTDMTVFAMVLGQNGTLDIADVAYVNKDGGSTAPETGYIMYTGQDTNLVFDDVQVWNGAGLGDADSDVYDPVLELTVTDGWGALAWSSTLNPIDATSYTHARFKLLTDVAQVRVSIQDVTDGEEANDYALTDGTALTGGWVQMEIPLPDFADLTTFAVVLTENGSFQIADVAFVNADTDGGTDGGTDG</sequence>
<evidence type="ECO:0000256" key="7">
    <source>
        <dbReference type="ARBA" id="ARBA00023316"/>
    </source>
</evidence>
<keyword evidence="7" id="KW-0961">Cell wall biogenesis/degradation</keyword>
<organism evidence="14 15">
    <name type="scientific">Enterovibrio coralii</name>
    <dbReference type="NCBI Taxonomy" id="294935"/>
    <lineage>
        <taxon>Bacteria</taxon>
        <taxon>Pseudomonadati</taxon>
        <taxon>Pseudomonadota</taxon>
        <taxon>Gammaproteobacteria</taxon>
        <taxon>Vibrionales</taxon>
        <taxon>Vibrionaceae</taxon>
        <taxon>Enterovibrio</taxon>
    </lineage>
</organism>
<feature type="compositionally biased region" description="Low complexity" evidence="12">
    <location>
        <begin position="158"/>
        <end position="170"/>
    </location>
</feature>
<comment type="function">
    <text evidence="9">Glucanases play a role in cell expansion during growth, in cell-cell fusion during mating, and in spore release during sporulation. This enzyme may be involved in beta-glucan degradation. Active on laminarin and lichenan.</text>
</comment>
<comment type="caution">
    <text evidence="14">The sequence shown here is derived from an EMBL/GenBank/DDBJ whole genome shotgun (WGS) entry which is preliminary data.</text>
</comment>
<keyword evidence="6" id="KW-0119">Carbohydrate metabolism</keyword>
<name>A0A135IBH4_9GAMM</name>
<evidence type="ECO:0000256" key="13">
    <source>
        <dbReference type="SAM" id="SignalP"/>
    </source>
</evidence>
<evidence type="ECO:0000256" key="3">
    <source>
        <dbReference type="ARBA" id="ARBA00022801"/>
    </source>
</evidence>
<dbReference type="GO" id="GO:0000272">
    <property type="term" value="P:polysaccharide catabolic process"/>
    <property type="evidence" value="ECO:0007669"/>
    <property type="project" value="UniProtKB-KW"/>
</dbReference>
<evidence type="ECO:0000313" key="14">
    <source>
        <dbReference type="EMBL" id="KXF82813.1"/>
    </source>
</evidence>
<dbReference type="OrthoDB" id="9806824at2"/>
<dbReference type="InterPro" id="IPR008979">
    <property type="entry name" value="Galactose-bd-like_sf"/>
</dbReference>
<keyword evidence="2" id="KW-1003">Cell membrane</keyword>
<dbReference type="RefSeq" id="WP_067412120.1">
    <property type="nucleotide sequence ID" value="NZ_LNTY01000015.1"/>
</dbReference>
<accession>A0A135IBH4</accession>
<proteinExistence type="predicted"/>
<evidence type="ECO:0000256" key="12">
    <source>
        <dbReference type="SAM" id="MobiDB-lite"/>
    </source>
</evidence>
<dbReference type="GO" id="GO:0009986">
    <property type="term" value="C:cell surface"/>
    <property type="evidence" value="ECO:0007669"/>
    <property type="project" value="TreeGrafter"/>
</dbReference>
<feature type="region of interest" description="Disordered" evidence="12">
    <location>
        <begin position="132"/>
        <end position="174"/>
    </location>
</feature>
<feature type="compositionally biased region" description="Gly residues" evidence="12">
    <location>
        <begin position="892"/>
        <end position="923"/>
    </location>
</feature>